<dbReference type="AlphaFoldDB" id="A0AAW1V8N7"/>
<organism evidence="1 2">
    <name type="scientific">Henosepilachna vigintioctopunctata</name>
    <dbReference type="NCBI Taxonomy" id="420089"/>
    <lineage>
        <taxon>Eukaryota</taxon>
        <taxon>Metazoa</taxon>
        <taxon>Ecdysozoa</taxon>
        <taxon>Arthropoda</taxon>
        <taxon>Hexapoda</taxon>
        <taxon>Insecta</taxon>
        <taxon>Pterygota</taxon>
        <taxon>Neoptera</taxon>
        <taxon>Endopterygota</taxon>
        <taxon>Coleoptera</taxon>
        <taxon>Polyphaga</taxon>
        <taxon>Cucujiformia</taxon>
        <taxon>Coccinelloidea</taxon>
        <taxon>Coccinellidae</taxon>
        <taxon>Epilachninae</taxon>
        <taxon>Epilachnini</taxon>
        <taxon>Henosepilachna</taxon>
    </lineage>
</organism>
<comment type="caution">
    <text evidence="1">The sequence shown here is derived from an EMBL/GenBank/DDBJ whole genome shotgun (WGS) entry which is preliminary data.</text>
</comment>
<accession>A0AAW1V8N7</accession>
<evidence type="ECO:0000313" key="2">
    <source>
        <dbReference type="Proteomes" id="UP001431783"/>
    </source>
</evidence>
<dbReference type="EMBL" id="JARQZJ010000132">
    <property type="protein sequence ID" value="KAK9892076.1"/>
    <property type="molecule type" value="Genomic_DNA"/>
</dbReference>
<name>A0AAW1V8N7_9CUCU</name>
<gene>
    <name evidence="1" type="ORF">WA026_018276</name>
</gene>
<keyword evidence="2" id="KW-1185">Reference proteome</keyword>
<sequence>MSDPPPSFVLVELEQIVHGTRIKLIPMSWLKLDGTACLYPYEDDPNKIEEWVEIKMEPQVTWGSFRIKEVLGMFSDYKDGNIIMRARQYGSRDDTRPSTSYLKKKLYDVTFMEVNTNIMPVPCGRTFDIQYKLLFKVNDENSSNGSSVHQTHSEASEGETCRMRLPITTLAEFEKIDSEMFEDPQMRETMELIFQMVTANVNQYDTALRLLLDAVMTQSVQAEFIGGAVNMENRGVRYFGNTITSDLIEDFVINRYNMSNDNYELTDILEELITEARQTLNQQ</sequence>
<proteinExistence type="predicted"/>
<dbReference type="Proteomes" id="UP001431783">
    <property type="component" value="Unassembled WGS sequence"/>
</dbReference>
<evidence type="ECO:0000313" key="1">
    <source>
        <dbReference type="EMBL" id="KAK9892076.1"/>
    </source>
</evidence>
<protein>
    <submittedName>
        <fullName evidence="1">Uncharacterized protein</fullName>
    </submittedName>
</protein>
<reference evidence="1 2" key="1">
    <citation type="submission" date="2023-03" db="EMBL/GenBank/DDBJ databases">
        <title>Genome insight into feeding habits of ladybird beetles.</title>
        <authorList>
            <person name="Li H.-S."/>
            <person name="Huang Y.-H."/>
            <person name="Pang H."/>
        </authorList>
    </citation>
    <scope>NUCLEOTIDE SEQUENCE [LARGE SCALE GENOMIC DNA]</scope>
    <source>
        <strain evidence="1">SYSU_2023b</strain>
        <tissue evidence="1">Whole body</tissue>
    </source>
</reference>